<organism evidence="1 2">
    <name type="scientific">Desulfonema limicola</name>
    <dbReference type="NCBI Taxonomy" id="45656"/>
    <lineage>
        <taxon>Bacteria</taxon>
        <taxon>Pseudomonadati</taxon>
        <taxon>Thermodesulfobacteriota</taxon>
        <taxon>Desulfobacteria</taxon>
        <taxon>Desulfobacterales</taxon>
        <taxon>Desulfococcaceae</taxon>
        <taxon>Desulfonema</taxon>
    </lineage>
</organism>
<proteinExistence type="predicted"/>
<keyword evidence="1" id="KW-0645">Protease</keyword>
<evidence type="ECO:0000313" key="1">
    <source>
        <dbReference type="EMBL" id="QTA78325.1"/>
    </source>
</evidence>
<dbReference type="EMBL" id="CP061799">
    <property type="protein sequence ID" value="QTA78325.1"/>
    <property type="molecule type" value="Genomic_DNA"/>
</dbReference>
<keyword evidence="1" id="KW-0378">Hydrolase</keyword>
<gene>
    <name evidence="1" type="ORF">dnl_05460</name>
</gene>
<dbReference type="Proteomes" id="UP000663720">
    <property type="component" value="Chromosome"/>
</dbReference>
<dbReference type="GO" id="GO:0006508">
    <property type="term" value="P:proteolysis"/>
    <property type="evidence" value="ECO:0007669"/>
    <property type="project" value="UniProtKB-KW"/>
</dbReference>
<reference evidence="1" key="1">
    <citation type="journal article" date="2021" name="Microb. Physiol.">
        <title>Proteogenomic Insights into the Physiology of Marine, Sulfate-Reducing, Filamentous Desulfonema limicola and Desulfonema magnum.</title>
        <authorList>
            <person name="Schnaars V."/>
            <person name="Wohlbrand L."/>
            <person name="Scheve S."/>
            <person name="Hinrichs C."/>
            <person name="Reinhardt R."/>
            <person name="Rabus R."/>
        </authorList>
    </citation>
    <scope>NUCLEOTIDE SEQUENCE</scope>
    <source>
        <strain evidence="1">5ac10</strain>
    </source>
</reference>
<accession>A0A975B3W3</accession>
<keyword evidence="2" id="KW-1185">Reference proteome</keyword>
<dbReference type="GO" id="GO:0008233">
    <property type="term" value="F:peptidase activity"/>
    <property type="evidence" value="ECO:0007669"/>
    <property type="project" value="UniProtKB-KW"/>
</dbReference>
<name>A0A975B3W3_9BACT</name>
<dbReference type="InterPro" id="IPR014061">
    <property type="entry name" value="BrxL-like"/>
</dbReference>
<evidence type="ECO:0000313" key="2">
    <source>
        <dbReference type="Proteomes" id="UP000663720"/>
    </source>
</evidence>
<protein>
    <submittedName>
        <fullName evidence="1">ATP-dependent Lon protease domain-containing</fullName>
    </submittedName>
</protein>
<dbReference type="KEGG" id="dli:dnl_05460"/>
<dbReference type="NCBIfam" id="TIGR02688">
    <property type="entry name" value="BREX system Lon protease-like protein BrxL"/>
    <property type="match status" value="1"/>
</dbReference>
<dbReference type="Pfam" id="PF13337">
    <property type="entry name" value="BrxL_ATPase"/>
    <property type="match status" value="1"/>
</dbReference>
<dbReference type="AlphaFoldDB" id="A0A975B3W3"/>
<sequence>MAKKHSALKEGEMWGIISLIYTPPEGKDKGAIEITDYKPFKPYDVDLEYFREARKEFSFTEWMDVLIRSMEYNPEGFKSLTQKLLFISRLLVFAEPNLNIIELAPKGTGKSYIFGNISKYGWLVSGGTVTRAKLFYDISKNLMGIITHYDFVAMDEVETIRFSDENELQGALKNYLEYGSFTVANVRGTGSAGLMLLGNIPLSNEKQPLTNKYFSGLPSFFQSSALLERFHGFIEGWKLERMNENLKVKGYTLNVEYFSEILHLLREKTDYSHIVGELLDIPRNADTRDTTAIKRLSSAYLKLLFPHVKNAGEINREDFNEFCLKPAIEKRGIIRKQLAMMDSEYREELPDIRVK</sequence>